<reference evidence="1" key="1">
    <citation type="submission" date="2014-12" db="EMBL/GenBank/DDBJ databases">
        <title>Insight into the proteome of Arion vulgaris.</title>
        <authorList>
            <person name="Aradska J."/>
            <person name="Bulat T."/>
            <person name="Smidak R."/>
            <person name="Sarate P."/>
            <person name="Gangsoo J."/>
            <person name="Sialana F."/>
            <person name="Bilban M."/>
            <person name="Lubec G."/>
        </authorList>
    </citation>
    <scope>NUCLEOTIDE SEQUENCE</scope>
    <source>
        <tissue evidence="1">Skin</tissue>
    </source>
</reference>
<feature type="non-terminal residue" evidence="1">
    <location>
        <position position="1"/>
    </location>
</feature>
<protein>
    <submittedName>
        <fullName evidence="1">Uncharacterized protein</fullName>
    </submittedName>
</protein>
<accession>A0A0B7B5G6</accession>
<name>A0A0B7B5G6_9EUPU</name>
<organism evidence="1">
    <name type="scientific">Arion vulgaris</name>
    <dbReference type="NCBI Taxonomy" id="1028688"/>
    <lineage>
        <taxon>Eukaryota</taxon>
        <taxon>Metazoa</taxon>
        <taxon>Spiralia</taxon>
        <taxon>Lophotrochozoa</taxon>
        <taxon>Mollusca</taxon>
        <taxon>Gastropoda</taxon>
        <taxon>Heterobranchia</taxon>
        <taxon>Euthyneura</taxon>
        <taxon>Panpulmonata</taxon>
        <taxon>Eupulmonata</taxon>
        <taxon>Stylommatophora</taxon>
        <taxon>Helicina</taxon>
        <taxon>Arionoidea</taxon>
        <taxon>Arionidae</taxon>
        <taxon>Arion</taxon>
    </lineage>
</organism>
<evidence type="ECO:0000313" key="1">
    <source>
        <dbReference type="EMBL" id="CEK88273.1"/>
    </source>
</evidence>
<sequence length="50" mass="5798">CVLYPFGESCSEIVFVYKSVHIDVYEGHQLLATHKLGYYTLILAIQVCFW</sequence>
<gene>
    <name evidence="1" type="primary">ORF164334</name>
</gene>
<dbReference type="EMBL" id="HACG01041408">
    <property type="protein sequence ID" value="CEK88273.1"/>
    <property type="molecule type" value="Transcribed_RNA"/>
</dbReference>
<proteinExistence type="predicted"/>
<dbReference type="AlphaFoldDB" id="A0A0B7B5G6"/>